<evidence type="ECO:0000313" key="3">
    <source>
        <dbReference type="Proteomes" id="UP001642484"/>
    </source>
</evidence>
<dbReference type="EMBL" id="CAXAMN010005225">
    <property type="protein sequence ID" value="CAK9012970.1"/>
    <property type="molecule type" value="Genomic_DNA"/>
</dbReference>
<keyword evidence="3" id="KW-1185">Reference proteome</keyword>
<feature type="region of interest" description="Disordered" evidence="1">
    <location>
        <begin position="1"/>
        <end position="64"/>
    </location>
</feature>
<name>A0ABP0JF02_9DINO</name>
<protein>
    <submittedName>
        <fullName evidence="2">Uncharacterized protein</fullName>
    </submittedName>
</protein>
<evidence type="ECO:0000256" key="1">
    <source>
        <dbReference type="SAM" id="MobiDB-lite"/>
    </source>
</evidence>
<evidence type="ECO:0000313" key="2">
    <source>
        <dbReference type="EMBL" id="CAK9012970.1"/>
    </source>
</evidence>
<feature type="compositionally biased region" description="Basic and acidic residues" evidence="1">
    <location>
        <begin position="10"/>
        <end position="20"/>
    </location>
</feature>
<accession>A0ABP0JF02</accession>
<sequence length="118" mass="13041">MHPLRALRTQSKETQGRHEDSDEDLPGAGLMQRERTTSSCGTEGPHRHFCSRRSSDSSAAGDSKDATLDIATESLVTFVCYSECKQLQLDLYTVSGTSATVKSLVPRNACHHFRLVSW</sequence>
<comment type="caution">
    <text evidence="2">The sequence shown here is derived from an EMBL/GenBank/DDBJ whole genome shotgun (WGS) entry which is preliminary data.</text>
</comment>
<gene>
    <name evidence="2" type="ORF">CCMP2556_LOCUS11075</name>
</gene>
<organism evidence="2 3">
    <name type="scientific">Durusdinium trenchii</name>
    <dbReference type="NCBI Taxonomy" id="1381693"/>
    <lineage>
        <taxon>Eukaryota</taxon>
        <taxon>Sar</taxon>
        <taxon>Alveolata</taxon>
        <taxon>Dinophyceae</taxon>
        <taxon>Suessiales</taxon>
        <taxon>Symbiodiniaceae</taxon>
        <taxon>Durusdinium</taxon>
    </lineage>
</organism>
<dbReference type="Proteomes" id="UP001642484">
    <property type="component" value="Unassembled WGS sequence"/>
</dbReference>
<proteinExistence type="predicted"/>
<reference evidence="2 3" key="1">
    <citation type="submission" date="2024-02" db="EMBL/GenBank/DDBJ databases">
        <authorList>
            <person name="Chen Y."/>
            <person name="Shah S."/>
            <person name="Dougan E. K."/>
            <person name="Thang M."/>
            <person name="Chan C."/>
        </authorList>
    </citation>
    <scope>NUCLEOTIDE SEQUENCE [LARGE SCALE GENOMIC DNA]</scope>
</reference>